<comment type="caution">
    <text evidence="1">The sequence shown here is derived from an EMBL/GenBank/DDBJ whole genome shotgun (WGS) entry which is preliminary data.</text>
</comment>
<evidence type="ECO:0000313" key="2">
    <source>
        <dbReference type="Proteomes" id="UP000236634"/>
    </source>
</evidence>
<organism evidence="1 2">
    <name type="scientific">Hoylesella timonensis</name>
    <dbReference type="NCBI Taxonomy" id="386414"/>
    <lineage>
        <taxon>Bacteria</taxon>
        <taxon>Pseudomonadati</taxon>
        <taxon>Bacteroidota</taxon>
        <taxon>Bacteroidia</taxon>
        <taxon>Bacteroidales</taxon>
        <taxon>Prevotellaceae</taxon>
        <taxon>Hoylesella</taxon>
    </lineage>
</organism>
<accession>A0A2K0XPG7</accession>
<gene>
    <name evidence="1" type="ORF">BFS16_00660</name>
</gene>
<dbReference type="Proteomes" id="UP000236634">
    <property type="component" value="Unassembled WGS sequence"/>
</dbReference>
<proteinExistence type="predicted"/>
<dbReference type="AlphaFoldDB" id="A0A2K0XPG7"/>
<sequence>MCVLAQHLIFNLFNLTDGAVSEHHPKQLSFMDKGTFLSESKKIISRVEAGATTEEIDNLTNLKQIATERQKSLIQSTEGRV</sequence>
<reference evidence="1 2" key="1">
    <citation type="submission" date="2017-03" db="EMBL/GenBank/DDBJ databases">
        <authorList>
            <person name="Afonso C.L."/>
            <person name="Miller P.J."/>
            <person name="Scott M.A."/>
            <person name="Spackman E."/>
            <person name="Goraichik I."/>
            <person name="Dimitrov K.M."/>
            <person name="Suarez D.L."/>
            <person name="Swayne D.E."/>
        </authorList>
    </citation>
    <scope>NUCLEOTIDE SEQUENCE [LARGE SCALE GENOMIC DNA]</scope>
    <source>
        <strain evidence="1 2">DNF00076</strain>
    </source>
</reference>
<dbReference type="EMBL" id="NBAX01000001">
    <property type="protein sequence ID" value="PNP96429.1"/>
    <property type="molecule type" value="Genomic_DNA"/>
</dbReference>
<name>A0A2K0XPG7_9BACT</name>
<protein>
    <submittedName>
        <fullName evidence="1">Uncharacterized protein</fullName>
    </submittedName>
</protein>
<evidence type="ECO:0000313" key="1">
    <source>
        <dbReference type="EMBL" id="PNP96429.1"/>
    </source>
</evidence>